<proteinExistence type="predicted"/>
<evidence type="ECO:0000256" key="7">
    <source>
        <dbReference type="ARBA" id="ARBA00023136"/>
    </source>
</evidence>
<evidence type="ECO:0000256" key="4">
    <source>
        <dbReference type="ARBA" id="ARBA00022692"/>
    </source>
</evidence>
<organism evidence="9 10">
    <name type="scientific">Citrus sinensis</name>
    <name type="common">Sweet orange</name>
    <name type="synonym">Citrus aurantium var. sinensis</name>
    <dbReference type="NCBI Taxonomy" id="2711"/>
    <lineage>
        <taxon>Eukaryota</taxon>
        <taxon>Viridiplantae</taxon>
        <taxon>Streptophyta</taxon>
        <taxon>Embryophyta</taxon>
        <taxon>Tracheophyta</taxon>
        <taxon>Spermatophyta</taxon>
        <taxon>Magnoliopsida</taxon>
        <taxon>eudicotyledons</taxon>
        <taxon>Gunneridae</taxon>
        <taxon>Pentapetalae</taxon>
        <taxon>rosids</taxon>
        <taxon>malvids</taxon>
        <taxon>Sapindales</taxon>
        <taxon>Rutaceae</taxon>
        <taxon>Aurantioideae</taxon>
        <taxon>Citrus</taxon>
    </lineage>
</organism>
<dbReference type="PANTHER" id="PTHR45918">
    <property type="entry name" value="ALPHA-1,3/1,6-MANNOSYLTRANSFERASE ALG2"/>
    <property type="match status" value="1"/>
</dbReference>
<evidence type="ECO:0000256" key="1">
    <source>
        <dbReference type="ARBA" id="ARBA00004586"/>
    </source>
</evidence>
<gene>
    <name evidence="9" type="ORF">CISIN_1g046633mg</name>
</gene>
<evidence type="ECO:0000313" key="10">
    <source>
        <dbReference type="Proteomes" id="UP000027120"/>
    </source>
</evidence>
<dbReference type="SUPFAM" id="SSF53756">
    <property type="entry name" value="UDP-Glycosyltransferase/glycogen phosphorylase"/>
    <property type="match status" value="1"/>
</dbReference>
<dbReference type="GO" id="GO:0004378">
    <property type="term" value="F:GDP-Man:Man(1)GlcNAc(2)-PP-Dol alpha-1,3-mannosyltransferase activity"/>
    <property type="evidence" value="ECO:0007669"/>
    <property type="project" value="InterPro"/>
</dbReference>
<protein>
    <recommendedName>
        <fullName evidence="8">Glycosyltransferase subfamily 4-like N-terminal domain-containing protein</fullName>
    </recommendedName>
</protein>
<comment type="pathway">
    <text evidence="2">Protein modification; protein glycosylation.</text>
</comment>
<dbReference type="InterPro" id="IPR027054">
    <property type="entry name" value="ALG2"/>
</dbReference>
<evidence type="ECO:0000256" key="2">
    <source>
        <dbReference type="ARBA" id="ARBA00004922"/>
    </source>
</evidence>
<accession>A0A067DVC1</accession>
<dbReference type="STRING" id="2711.A0A067DVC1"/>
<keyword evidence="10" id="KW-1185">Reference proteome</keyword>
<keyword evidence="6" id="KW-1133">Transmembrane helix</keyword>
<dbReference type="Pfam" id="PF13439">
    <property type="entry name" value="Glyco_transf_4"/>
    <property type="match status" value="1"/>
</dbReference>
<sequence>MEQRRSSKLNVAIIHPDLGIGGAERLIVDAAVELVSHGHNVHVFTAHHDKRRCFEETVNGTFPVTVYGDFLPRHFFYRLHALCAYLRCLFVALCVLLRSSSYDVIIADQVSVVIPVLKLRSSTKVFMLNIARYMQILELLLFEVLFFLARYYSTVIFRICYWLNTQLFLGGYIGSL</sequence>
<reference evidence="9 10" key="1">
    <citation type="submission" date="2014-04" db="EMBL/GenBank/DDBJ databases">
        <authorList>
            <consortium name="International Citrus Genome Consortium"/>
            <person name="Gmitter F."/>
            <person name="Chen C."/>
            <person name="Farmerie W."/>
            <person name="Harkins T."/>
            <person name="Desany B."/>
            <person name="Mohiuddin M."/>
            <person name="Kodira C."/>
            <person name="Borodovsky M."/>
            <person name="Lomsadze A."/>
            <person name="Burns P."/>
            <person name="Jenkins J."/>
            <person name="Prochnik S."/>
            <person name="Shu S."/>
            <person name="Chapman J."/>
            <person name="Pitluck S."/>
            <person name="Schmutz J."/>
            <person name="Rokhsar D."/>
        </authorList>
    </citation>
    <scope>NUCLEOTIDE SEQUENCE</scope>
</reference>
<evidence type="ECO:0000256" key="3">
    <source>
        <dbReference type="ARBA" id="ARBA00022679"/>
    </source>
</evidence>
<evidence type="ECO:0000259" key="8">
    <source>
        <dbReference type="Pfam" id="PF13439"/>
    </source>
</evidence>
<dbReference type="GO" id="GO:0005789">
    <property type="term" value="C:endoplasmic reticulum membrane"/>
    <property type="evidence" value="ECO:0007669"/>
    <property type="project" value="UniProtKB-SubCell"/>
</dbReference>
<dbReference type="AlphaFoldDB" id="A0A067DVC1"/>
<evidence type="ECO:0000313" key="9">
    <source>
        <dbReference type="EMBL" id="KDO46954.1"/>
    </source>
</evidence>
<dbReference type="EMBL" id="KK785194">
    <property type="protein sequence ID" value="KDO46954.1"/>
    <property type="molecule type" value="Genomic_DNA"/>
</dbReference>
<comment type="subcellular location">
    <subcellularLocation>
        <location evidence="1">Endoplasmic reticulum membrane</location>
    </subcellularLocation>
</comment>
<feature type="domain" description="Glycosyltransferase subfamily 4-like N-terminal" evidence="8">
    <location>
        <begin position="20"/>
        <end position="120"/>
    </location>
</feature>
<name>A0A067DVC1_CITSI</name>
<evidence type="ECO:0000256" key="5">
    <source>
        <dbReference type="ARBA" id="ARBA00022824"/>
    </source>
</evidence>
<dbReference type="Gene3D" id="3.40.50.2000">
    <property type="entry name" value="Glycogen Phosphorylase B"/>
    <property type="match status" value="1"/>
</dbReference>
<keyword evidence="7" id="KW-0472">Membrane</keyword>
<dbReference type="PANTHER" id="PTHR45918:SF1">
    <property type="entry name" value="ALPHA-1,3_1,6-MANNOSYLTRANSFERASE ALG2"/>
    <property type="match status" value="1"/>
</dbReference>
<dbReference type="Proteomes" id="UP000027120">
    <property type="component" value="Unassembled WGS sequence"/>
</dbReference>
<evidence type="ECO:0000256" key="6">
    <source>
        <dbReference type="ARBA" id="ARBA00022989"/>
    </source>
</evidence>
<keyword evidence="4" id="KW-0812">Transmembrane</keyword>
<dbReference type="InterPro" id="IPR028098">
    <property type="entry name" value="Glyco_trans_4-like_N"/>
</dbReference>
<keyword evidence="3" id="KW-0808">Transferase</keyword>
<keyword evidence="5" id="KW-0256">Endoplasmic reticulum</keyword>